<evidence type="ECO:0008006" key="3">
    <source>
        <dbReference type="Google" id="ProtNLM"/>
    </source>
</evidence>
<accession>A0A0G1UAV3</accession>
<dbReference type="Proteomes" id="UP000034956">
    <property type="component" value="Unassembled WGS sequence"/>
</dbReference>
<gene>
    <name evidence="1" type="ORF">UY23_C0002G0045</name>
</gene>
<dbReference type="EMBL" id="LCPF01000002">
    <property type="protein sequence ID" value="KKU91306.1"/>
    <property type="molecule type" value="Genomic_DNA"/>
</dbReference>
<name>A0A0G1UAV3_9BACT</name>
<reference evidence="1 2" key="1">
    <citation type="journal article" date="2015" name="Nature">
        <title>rRNA introns, odd ribosomes, and small enigmatic genomes across a large radiation of phyla.</title>
        <authorList>
            <person name="Brown C.T."/>
            <person name="Hug L.A."/>
            <person name="Thomas B.C."/>
            <person name="Sharon I."/>
            <person name="Castelle C.J."/>
            <person name="Singh A."/>
            <person name="Wilkins M.J."/>
            <person name="Williams K.H."/>
            <person name="Banfield J.F."/>
        </authorList>
    </citation>
    <scope>NUCLEOTIDE SEQUENCE [LARGE SCALE GENOMIC DNA]</scope>
</reference>
<dbReference type="AlphaFoldDB" id="A0A0G1UAV3"/>
<proteinExistence type="predicted"/>
<protein>
    <recommendedName>
        <fullName evidence="3">Caib/baif family protein</fullName>
    </recommendedName>
</protein>
<comment type="caution">
    <text evidence="1">The sequence shown here is derived from an EMBL/GenBank/DDBJ whole genome shotgun (WGS) entry which is preliminary data.</text>
</comment>
<evidence type="ECO:0000313" key="2">
    <source>
        <dbReference type="Proteomes" id="UP000034956"/>
    </source>
</evidence>
<sequence length="586" mass="68563">MTESQTKVCQNCHGSFVIEPEDFGFYKKIDVPPPTFCPECRYRRRLLDRNEWSLYRRNCNFSGETVVSIYRNDAPFPVYKQEVWRGDKWDPLSYGRNFDFNRSFFEQYEKLRRVVPHLALANSNSVNSEYSNQSQDNKDCYMVSATGGSEKCMYGNWFQPGSYFSADCYMIEKSEFCYECINCGRCSRCVWCQDCFDCVALNFSIDCRGCSNCFGCVGFRNKQCAWFNKQLSQGEYEQRLKAFDWSRGEILKAIEETKRLSLVLPRKNYHGAKVQNSSGDYLENATNARFSFNCRENKDTAYLQDAWQMVDALDETEILKDERSYELQGCAFTNRCIVLRSCWTMTDCYYCDMCFSCSDCLGCFGLKQKQYCILNKQYSREDYLELKKRIIEHMKKTSEWGEYFPAELSPFAYNESVAQDYFPLTKKEAIARSYEWYDHQESKDYKPTMRPSDVPKFISETTDSILNEVIGCSSQESEKERDLHPECATAFRVIPLELSLYRKLGISLPSKCFPCRRNDRFALRNPRKLWHRQCTCAGEKSENGVYQNTASHFHGAGQCPNEFETSYSPERKEIVYCEQCYNAEVV</sequence>
<evidence type="ECO:0000313" key="1">
    <source>
        <dbReference type="EMBL" id="KKU91306.1"/>
    </source>
</evidence>
<organism evidence="1 2">
    <name type="scientific">Candidatus Jorgensenbacteria bacterium GW2011_GWA1_48_11</name>
    <dbReference type="NCBI Taxonomy" id="1618660"/>
    <lineage>
        <taxon>Bacteria</taxon>
        <taxon>Candidatus Joergenseniibacteriota</taxon>
    </lineage>
</organism>